<comment type="catalytic activity">
    <reaction evidence="3">
        <text>spectinomycin + ATP = 9-O-adenylylspectinomycin + diphosphate</text>
        <dbReference type="Rhea" id="RHEA:63228"/>
        <dbReference type="ChEBI" id="CHEBI:30616"/>
        <dbReference type="ChEBI" id="CHEBI:33019"/>
        <dbReference type="ChEBI" id="CHEBI:146260"/>
        <dbReference type="ChEBI" id="CHEBI:146261"/>
    </reaction>
</comment>
<dbReference type="SUPFAM" id="SSF81301">
    <property type="entry name" value="Nucleotidyltransferase"/>
    <property type="match status" value="1"/>
</dbReference>
<proteinExistence type="predicted"/>
<dbReference type="InterPro" id="IPR002934">
    <property type="entry name" value="Polymerase_NTP_transf_dom"/>
</dbReference>
<protein>
    <submittedName>
        <fullName evidence="6">DUF4111 domain-containing protein</fullName>
    </submittedName>
</protein>
<dbReference type="Pfam" id="PF01909">
    <property type="entry name" value="NTP_transf_2"/>
    <property type="match status" value="1"/>
</dbReference>
<evidence type="ECO:0000259" key="5">
    <source>
        <dbReference type="Pfam" id="PF13427"/>
    </source>
</evidence>
<organism evidence="6 7">
    <name type="scientific">Streptomyces acidicola</name>
    <dbReference type="NCBI Taxonomy" id="2596892"/>
    <lineage>
        <taxon>Bacteria</taxon>
        <taxon>Bacillati</taxon>
        <taxon>Actinomycetota</taxon>
        <taxon>Actinomycetes</taxon>
        <taxon>Kitasatosporales</taxon>
        <taxon>Streptomycetaceae</taxon>
        <taxon>Streptomyces</taxon>
    </lineage>
</organism>
<dbReference type="NCBIfam" id="NF010309">
    <property type="entry name" value="PRK13746.1"/>
    <property type="match status" value="1"/>
</dbReference>
<name>A0A5N8WP18_9ACTN</name>
<dbReference type="Gene3D" id="3.30.460.10">
    <property type="entry name" value="Beta Polymerase, domain 2"/>
    <property type="match status" value="1"/>
</dbReference>
<sequence length="255" mass="27561">MTQLDDVLHLVRRVLGDDLTGAYLHGSAVLDGLRPSSDLDVLVVARRRTTEDERRALTAGLMRLSGSQAVNGPARPVELSVVARDDISPWRYPPRCEFLYGEWLREDFERGVVPGPAATPDLAPLITMTLNGDTALLGPPAAEVLAPVPHEDLRRAIVAGVPDLLADLESDTRNVLLTLARIWTTLETGTIKSKDAAAAWALGLLPPEHRPALILAQAAYRGEQPDDWHALMPRAHALAAHLAAEIRDSADGAMP</sequence>
<evidence type="ECO:0000256" key="3">
    <source>
        <dbReference type="ARBA" id="ARBA00047831"/>
    </source>
</evidence>
<keyword evidence="7" id="KW-1185">Reference proteome</keyword>
<dbReference type="AlphaFoldDB" id="A0A5N8WP18"/>
<feature type="domain" description="Adenylyltransferase AadA C-terminal" evidence="5">
    <location>
        <begin position="143"/>
        <end position="244"/>
    </location>
</feature>
<keyword evidence="2" id="KW-0046">Antibiotic resistance</keyword>
<evidence type="ECO:0000259" key="4">
    <source>
        <dbReference type="Pfam" id="PF01909"/>
    </source>
</evidence>
<evidence type="ECO:0000313" key="6">
    <source>
        <dbReference type="EMBL" id="MPY48989.1"/>
    </source>
</evidence>
<evidence type="ECO:0000256" key="1">
    <source>
        <dbReference type="ARBA" id="ARBA00022679"/>
    </source>
</evidence>
<dbReference type="InterPro" id="IPR025184">
    <property type="entry name" value="AadA_C"/>
</dbReference>
<feature type="domain" description="Polymerase nucleotidyl transferase" evidence="4">
    <location>
        <begin position="20"/>
        <end position="59"/>
    </location>
</feature>
<dbReference type="CDD" id="cd05403">
    <property type="entry name" value="NT_KNTase_like"/>
    <property type="match status" value="1"/>
</dbReference>
<dbReference type="Proteomes" id="UP000373149">
    <property type="component" value="Unassembled WGS sequence"/>
</dbReference>
<dbReference type="GO" id="GO:0046677">
    <property type="term" value="P:response to antibiotic"/>
    <property type="evidence" value="ECO:0007669"/>
    <property type="project" value="UniProtKB-KW"/>
</dbReference>
<dbReference type="InterPro" id="IPR043519">
    <property type="entry name" value="NT_sf"/>
</dbReference>
<dbReference type="PIRSF" id="PIRSF000819">
    <property type="entry name" value="Streptomycin_3-adenylyltransf"/>
    <property type="match status" value="1"/>
</dbReference>
<comment type="caution">
    <text evidence="6">The sequence shown here is derived from an EMBL/GenBank/DDBJ whole genome shotgun (WGS) entry which is preliminary data.</text>
</comment>
<evidence type="ECO:0000313" key="7">
    <source>
        <dbReference type="Proteomes" id="UP000373149"/>
    </source>
</evidence>
<dbReference type="EMBL" id="VMNX01000026">
    <property type="protein sequence ID" value="MPY48989.1"/>
    <property type="molecule type" value="Genomic_DNA"/>
</dbReference>
<reference evidence="6 7" key="1">
    <citation type="submission" date="2019-09" db="EMBL/GenBank/DDBJ databases">
        <authorList>
            <person name="Duangmal K."/>
            <person name="Teo W.F.A."/>
            <person name="Lipun K."/>
        </authorList>
    </citation>
    <scope>NUCLEOTIDE SEQUENCE [LARGE SCALE GENOMIC DNA]</scope>
    <source>
        <strain evidence="6 7">K1PN6</strain>
    </source>
</reference>
<dbReference type="Pfam" id="PF13427">
    <property type="entry name" value="AadA_C"/>
    <property type="match status" value="1"/>
</dbReference>
<dbReference type="GO" id="GO:0070566">
    <property type="term" value="F:adenylyltransferase activity"/>
    <property type="evidence" value="ECO:0007669"/>
    <property type="project" value="InterPro"/>
</dbReference>
<keyword evidence="1" id="KW-0808">Transferase</keyword>
<evidence type="ECO:0000256" key="2">
    <source>
        <dbReference type="ARBA" id="ARBA00023251"/>
    </source>
</evidence>
<dbReference type="InterPro" id="IPR024172">
    <property type="entry name" value="AadA/Aad9"/>
</dbReference>
<accession>A0A5N8WP18</accession>
<gene>
    <name evidence="6" type="ORF">FPZ41_10565</name>
</gene>